<dbReference type="Proteomes" id="UP000183263">
    <property type="component" value="Unassembled WGS sequence"/>
</dbReference>
<dbReference type="Pfam" id="PF11377">
    <property type="entry name" value="DUF3180"/>
    <property type="match status" value="1"/>
</dbReference>
<evidence type="ECO:0008006" key="3">
    <source>
        <dbReference type="Google" id="ProtNLM"/>
    </source>
</evidence>
<organism evidence="1 2">
    <name type="scientific">Rhodococcus triatomae</name>
    <dbReference type="NCBI Taxonomy" id="300028"/>
    <lineage>
        <taxon>Bacteria</taxon>
        <taxon>Bacillati</taxon>
        <taxon>Actinomycetota</taxon>
        <taxon>Actinomycetes</taxon>
        <taxon>Mycobacteriales</taxon>
        <taxon>Nocardiaceae</taxon>
        <taxon>Rhodococcus</taxon>
    </lineage>
</organism>
<dbReference type="OrthoDB" id="3825558at2"/>
<accession>A0A1G8RYD9</accession>
<evidence type="ECO:0000313" key="1">
    <source>
        <dbReference type="EMBL" id="SDJ21988.1"/>
    </source>
</evidence>
<gene>
    <name evidence="1" type="ORF">SAMN05444695_11937</name>
</gene>
<sequence>MMKPTRIWDLLGLAVLAVVATWILVRVFYGSFPPIPLFAGASLYPVAAIEVVLAFMIRTRVANREIGDGPRQLHPITAARTVALAKASALVGSATAGVWIGFLLYLLPQQTFLRAAAADTPGAWVGLGGAVALVAAALWLEHCCRTPDDPDEAAH</sequence>
<protein>
    <recommendedName>
        <fullName evidence="3">DUF3180 domain-containing protein</fullName>
    </recommendedName>
</protein>
<reference evidence="1 2" key="1">
    <citation type="submission" date="2016-10" db="EMBL/GenBank/DDBJ databases">
        <authorList>
            <person name="de Groot N.N."/>
        </authorList>
    </citation>
    <scope>NUCLEOTIDE SEQUENCE [LARGE SCALE GENOMIC DNA]</scope>
    <source>
        <strain evidence="1 2">DSM 44892</strain>
    </source>
</reference>
<name>A0A1G8RYD9_9NOCA</name>
<evidence type="ECO:0000313" key="2">
    <source>
        <dbReference type="Proteomes" id="UP000183263"/>
    </source>
</evidence>
<dbReference type="EMBL" id="FNDN01000019">
    <property type="protein sequence ID" value="SDJ21988.1"/>
    <property type="molecule type" value="Genomic_DNA"/>
</dbReference>
<dbReference type="AlphaFoldDB" id="A0A1G8RYD9"/>
<dbReference type="InterPro" id="IPR021517">
    <property type="entry name" value="DUF3180"/>
</dbReference>
<keyword evidence="2" id="KW-1185">Reference proteome</keyword>
<dbReference type="RefSeq" id="WP_072740022.1">
    <property type="nucleotide sequence ID" value="NZ_CP048813.1"/>
</dbReference>
<proteinExistence type="predicted"/>